<feature type="compositionally biased region" description="Low complexity" evidence="1">
    <location>
        <begin position="160"/>
        <end position="176"/>
    </location>
</feature>
<sequence>MAVMKTKNDLLKLAALLFAAARVEAQSGYVELCTVQVYQTCGTPTLTKTLSFPQSFSYASNTTSTMAASSSGGCSTCSTSSSVSSYIEPSVPASSTSVAPPPVSTTPGLSTSGSVTFTSTPSPSSSSSSPVRSSVPSSSSSSVGPPPIYTPPPVLSVSSSVTFTSTPSPITSSSSEAPPPVYTPPPVLSTSSSVTFTSTPSPITSSSSESPPPIYTPPPVLSTSSGITFTSTPLPITSSSSEVPPPIYTPPPVLSTSSSVTFTSTPLPITSSSSEAPPPIYSPPPVLSTSSDVTFTSTPSPIPSSSSSEETPPIYTPPPVLSTSSGITFTSTPSPSSSSPSSSSSSSVGVPPIYTPPTVVSISSTSTATPAPSCTNGIETDADGVQYEVQCGSDTTGGTQGTPYGTSSRTTSYRDCFAVCNDTSLCQGFVWVGAPGSYGNGPGTCYFKGTGEPDQTITFEQTNDPGRVACIIANPAPPVSRIPSSTASSSSVGEAPIYTPPVEITTTTSTSSSSAVESPPYSSPPVQPTTTTTTTTTSTTSTSSSLEVPPIYTPPPQPTTTTTTTTTSASSSSSSAPAGPSCPYAADTIITDDNGIDYTVRCNADTTGGGLGDLYSTTNSAGSFQECFTVCDGYPTCQGFVFLGATDSYGSGAGNCYFKGADPGQTIAFTNSDSAHFAAIKVNQNGPAVYPVTTTTTTTTTSSSSSVAIFVPTTTTTTTTTTSTSSSSTITSRVIYTPPPPSQISTSVSSTTSISFPSQPARLSCARQGYLVQNFNWFVVEIATGNTVQNGSIQGGIPMQAMGYNRCDGLIYATDQEAHLVRFGLDLNPQRLYEQTFFRYQTGEVDNDCQYWAIRTADNDVARWIHVDVNPASPVYGSIIGQGELAVPQYFYADWAYVPGAGSYLWSVGVDQPTGYAYLYRFDQATLTSIIVASFGDIGLTGWIPDPASGYRLNFGAMYASADGFLYGSENISGNIYRFTVTEPYNWQFLVQGPGTVQNDGARCIDNTEAIGTY</sequence>
<dbReference type="OrthoDB" id="4405280at2759"/>
<proteinExistence type="predicted"/>
<dbReference type="Gene3D" id="3.50.4.10">
    <property type="entry name" value="Hepatocyte Growth Factor"/>
    <property type="match status" value="2"/>
</dbReference>
<name>A0A3M7IKN2_HORWE</name>
<comment type="caution">
    <text evidence="4">The sequence shown here is derived from an EMBL/GenBank/DDBJ whole genome shotgun (WGS) entry which is preliminary data.</text>
</comment>
<feature type="compositionally biased region" description="Low complexity" evidence="1">
    <location>
        <begin position="105"/>
        <end position="143"/>
    </location>
</feature>
<feature type="compositionally biased region" description="Low complexity" evidence="1">
    <location>
        <begin position="254"/>
        <end position="275"/>
    </location>
</feature>
<evidence type="ECO:0000256" key="2">
    <source>
        <dbReference type="SAM" id="SignalP"/>
    </source>
</evidence>
<dbReference type="InterPro" id="IPR003609">
    <property type="entry name" value="Pan_app"/>
</dbReference>
<feature type="compositionally biased region" description="Low complexity" evidence="1">
    <location>
        <begin position="188"/>
        <end position="209"/>
    </location>
</feature>
<evidence type="ECO:0000256" key="1">
    <source>
        <dbReference type="SAM" id="MobiDB-lite"/>
    </source>
</evidence>
<accession>A0A3M7IKN2</accession>
<dbReference type="VEuPathDB" id="FungiDB:BTJ68_05632"/>
<feature type="compositionally biased region" description="Pro residues" evidence="1">
    <location>
        <begin position="177"/>
        <end position="187"/>
    </location>
</feature>
<dbReference type="EMBL" id="QWIT01000316">
    <property type="protein sequence ID" value="RMZ26090.1"/>
    <property type="molecule type" value="Genomic_DNA"/>
</dbReference>
<feature type="compositionally biased region" description="Pro residues" evidence="1">
    <location>
        <begin position="243"/>
        <end position="253"/>
    </location>
</feature>
<feature type="domain" description="Apple" evidence="3">
    <location>
        <begin position="400"/>
        <end position="448"/>
    </location>
</feature>
<organism evidence="4 5">
    <name type="scientific">Hortaea werneckii</name>
    <name type="common">Black yeast</name>
    <name type="synonym">Cladosporium werneckii</name>
    <dbReference type="NCBI Taxonomy" id="91943"/>
    <lineage>
        <taxon>Eukaryota</taxon>
        <taxon>Fungi</taxon>
        <taxon>Dikarya</taxon>
        <taxon>Ascomycota</taxon>
        <taxon>Pezizomycotina</taxon>
        <taxon>Dothideomycetes</taxon>
        <taxon>Dothideomycetidae</taxon>
        <taxon>Mycosphaerellales</taxon>
        <taxon>Teratosphaeriaceae</taxon>
        <taxon>Hortaea</taxon>
    </lineage>
</organism>
<feature type="compositionally biased region" description="Low complexity" evidence="1">
    <location>
        <begin position="221"/>
        <end position="241"/>
    </location>
</feature>
<feature type="compositionally biased region" description="Low complexity" evidence="1">
    <location>
        <begin position="322"/>
        <end position="373"/>
    </location>
</feature>
<feature type="compositionally biased region" description="Low complexity" evidence="1">
    <location>
        <begin position="528"/>
        <end position="550"/>
    </location>
</feature>
<feature type="compositionally biased region" description="Low complexity" evidence="1">
    <location>
        <begin position="481"/>
        <end position="491"/>
    </location>
</feature>
<dbReference type="Proteomes" id="UP000281677">
    <property type="component" value="Unassembled WGS sequence"/>
</dbReference>
<feature type="region of interest" description="Disordered" evidence="1">
    <location>
        <begin position="476"/>
        <end position="580"/>
    </location>
</feature>
<feature type="chain" id="PRO_5018126766" description="Apple domain-containing protein" evidence="2">
    <location>
        <begin position="26"/>
        <end position="1014"/>
    </location>
</feature>
<reference evidence="4 5" key="1">
    <citation type="journal article" date="2018" name="BMC Genomics">
        <title>Genomic evidence for intraspecific hybridization in a clonal and extremely halotolerant yeast.</title>
        <authorList>
            <person name="Gostincar C."/>
            <person name="Stajich J.E."/>
            <person name="Zupancic J."/>
            <person name="Zalar P."/>
            <person name="Gunde-Cimerman N."/>
        </authorList>
    </citation>
    <scope>NUCLEOTIDE SEQUENCE [LARGE SCALE GENOMIC DNA]</scope>
    <source>
        <strain evidence="4 5">EXF-120</strain>
    </source>
</reference>
<protein>
    <recommendedName>
        <fullName evidence="3">Apple domain-containing protein</fullName>
    </recommendedName>
</protein>
<feature type="domain" description="Apple" evidence="3">
    <location>
        <begin position="612"/>
        <end position="659"/>
    </location>
</feature>
<feature type="signal peptide" evidence="2">
    <location>
        <begin position="1"/>
        <end position="25"/>
    </location>
</feature>
<feature type="region of interest" description="Disordered" evidence="1">
    <location>
        <begin position="160"/>
        <end position="379"/>
    </location>
</feature>
<feature type="region of interest" description="Disordered" evidence="1">
    <location>
        <begin position="90"/>
        <end position="147"/>
    </location>
</feature>
<dbReference type="AlphaFoldDB" id="A0A3M7IKN2"/>
<feature type="compositionally biased region" description="Pro residues" evidence="1">
    <location>
        <begin position="276"/>
        <end position="286"/>
    </location>
</feature>
<feature type="compositionally biased region" description="Low complexity" evidence="1">
    <location>
        <begin position="559"/>
        <end position="580"/>
    </location>
</feature>
<feature type="compositionally biased region" description="Low complexity" evidence="1">
    <location>
        <begin position="500"/>
        <end position="520"/>
    </location>
</feature>
<evidence type="ECO:0000313" key="5">
    <source>
        <dbReference type="Proteomes" id="UP000281677"/>
    </source>
</evidence>
<dbReference type="Pfam" id="PF14295">
    <property type="entry name" value="PAN_4"/>
    <property type="match status" value="2"/>
</dbReference>
<evidence type="ECO:0000313" key="4">
    <source>
        <dbReference type="EMBL" id="RMZ26090.1"/>
    </source>
</evidence>
<feature type="compositionally biased region" description="Pro residues" evidence="1">
    <location>
        <begin position="210"/>
        <end position="220"/>
    </location>
</feature>
<keyword evidence="2" id="KW-0732">Signal</keyword>
<gene>
    <name evidence="4" type="ORF">D0859_09837</name>
</gene>
<evidence type="ECO:0000259" key="3">
    <source>
        <dbReference type="Pfam" id="PF14295"/>
    </source>
</evidence>
<feature type="compositionally biased region" description="Low complexity" evidence="1">
    <location>
        <begin position="296"/>
        <end position="313"/>
    </location>
</feature>